<dbReference type="Gene3D" id="3.90.1640.10">
    <property type="entry name" value="inorganic pyrophosphatase (n-terminal core)"/>
    <property type="match status" value="1"/>
</dbReference>
<dbReference type="SUPFAM" id="SSF64182">
    <property type="entry name" value="DHH phosphoesterases"/>
    <property type="match status" value="1"/>
</dbReference>
<evidence type="ECO:0000259" key="1">
    <source>
        <dbReference type="Pfam" id="PF01368"/>
    </source>
</evidence>
<dbReference type="InterPro" id="IPR001667">
    <property type="entry name" value="DDH_dom"/>
</dbReference>
<dbReference type="EMBL" id="QMQX01000177">
    <property type="protein sequence ID" value="RLE50249.1"/>
    <property type="molecule type" value="Genomic_DNA"/>
</dbReference>
<feature type="domain" description="DDH" evidence="1">
    <location>
        <begin position="14"/>
        <end position="163"/>
    </location>
</feature>
<sequence>MRKELAKSLRGSKKVLLLCHKNADPDAVCSAIVLENYISKILKKETACTAVEGISAISKKVLESLGFEEHFRNIDDLNYYDTIILVDTGSLDQVKPLDEQLIKGAKKLIVVDHHHENEKLASLSSLYIVDSSSPSTAEIVYRILSRSIILKDAKMCQALLIGIIYDSRRFALASYNTLRTVLNLMKKGADYD</sequence>
<comment type="caution">
    <text evidence="2">The sequence shown here is derived from an EMBL/GenBank/DDBJ whole genome shotgun (WGS) entry which is preliminary data.</text>
</comment>
<protein>
    <recommendedName>
        <fullName evidence="1">DDH domain-containing protein</fullName>
    </recommendedName>
</protein>
<accession>A0A497ESR8</accession>
<dbReference type="Proteomes" id="UP000272051">
    <property type="component" value="Unassembled WGS sequence"/>
</dbReference>
<proteinExistence type="predicted"/>
<evidence type="ECO:0000313" key="2">
    <source>
        <dbReference type="EMBL" id="RLE50249.1"/>
    </source>
</evidence>
<organism evidence="2 3">
    <name type="scientific">Thermoproteota archaeon</name>
    <dbReference type="NCBI Taxonomy" id="2056631"/>
    <lineage>
        <taxon>Archaea</taxon>
        <taxon>Thermoproteota</taxon>
    </lineage>
</organism>
<dbReference type="AlphaFoldDB" id="A0A497ESR8"/>
<dbReference type="PANTHER" id="PTHR47618:SF1">
    <property type="entry name" value="BIFUNCTIONAL OLIGORIBONUCLEASE AND PAP PHOSPHATASE NRNA"/>
    <property type="match status" value="1"/>
</dbReference>
<dbReference type="PANTHER" id="PTHR47618">
    <property type="entry name" value="BIFUNCTIONAL OLIGORIBONUCLEASE AND PAP PHOSPHATASE NRNA"/>
    <property type="match status" value="1"/>
</dbReference>
<dbReference type="InterPro" id="IPR051319">
    <property type="entry name" value="Oligoribo/pAp-PDE_c-di-AMP_PDE"/>
</dbReference>
<evidence type="ECO:0000313" key="3">
    <source>
        <dbReference type="Proteomes" id="UP000272051"/>
    </source>
</evidence>
<dbReference type="InterPro" id="IPR038763">
    <property type="entry name" value="DHH_sf"/>
</dbReference>
<dbReference type="Pfam" id="PF01368">
    <property type="entry name" value="DHH"/>
    <property type="match status" value="1"/>
</dbReference>
<name>A0A497ESR8_9CREN</name>
<gene>
    <name evidence="2" type="ORF">DRJ33_07565</name>
</gene>
<feature type="non-terminal residue" evidence="2">
    <location>
        <position position="192"/>
    </location>
</feature>
<reference evidence="2 3" key="1">
    <citation type="submission" date="2018-06" db="EMBL/GenBank/DDBJ databases">
        <title>Extensive metabolic versatility and redundancy in microbially diverse, dynamic hydrothermal sediments.</title>
        <authorList>
            <person name="Dombrowski N."/>
            <person name="Teske A."/>
            <person name="Baker B.J."/>
        </authorList>
    </citation>
    <scope>NUCLEOTIDE SEQUENCE [LARGE SCALE GENOMIC DNA]</scope>
    <source>
        <strain evidence="2">B34_G17</strain>
    </source>
</reference>